<keyword evidence="1" id="KW-0812">Transmembrane</keyword>
<keyword evidence="3" id="KW-1185">Reference proteome</keyword>
<accession>A0A2W4D0P6</accession>
<comment type="caution">
    <text evidence="2">The sequence shown here is derived from an EMBL/GenBank/DDBJ whole genome shotgun (WGS) entry which is preliminary data.</text>
</comment>
<evidence type="ECO:0000256" key="1">
    <source>
        <dbReference type="SAM" id="Phobius"/>
    </source>
</evidence>
<name>A0A2W4D0P6_9HYPH</name>
<evidence type="ECO:0000313" key="2">
    <source>
        <dbReference type="EMBL" id="PZM15865.1"/>
    </source>
</evidence>
<proteinExistence type="predicted"/>
<dbReference type="AlphaFoldDB" id="A0A2W4D0P6"/>
<evidence type="ECO:0008006" key="4">
    <source>
        <dbReference type="Google" id="ProtNLM"/>
    </source>
</evidence>
<feature type="transmembrane region" description="Helical" evidence="1">
    <location>
        <begin position="12"/>
        <end position="30"/>
    </location>
</feature>
<feature type="transmembrane region" description="Helical" evidence="1">
    <location>
        <begin position="42"/>
        <end position="65"/>
    </location>
</feature>
<gene>
    <name evidence="2" type="ORF">CPY51_05680</name>
</gene>
<organism evidence="2 3">
    <name type="scientific">Rhizobium tubonense</name>
    <dbReference type="NCBI Taxonomy" id="484088"/>
    <lineage>
        <taxon>Bacteria</taxon>
        <taxon>Pseudomonadati</taxon>
        <taxon>Pseudomonadota</taxon>
        <taxon>Alphaproteobacteria</taxon>
        <taxon>Hyphomicrobiales</taxon>
        <taxon>Rhizobiaceae</taxon>
        <taxon>Rhizobium/Agrobacterium group</taxon>
        <taxon>Rhizobium</taxon>
    </lineage>
</organism>
<keyword evidence="1" id="KW-0472">Membrane</keyword>
<dbReference type="Proteomes" id="UP000248925">
    <property type="component" value="Unassembled WGS sequence"/>
</dbReference>
<dbReference type="EMBL" id="PCDP01000009">
    <property type="protein sequence ID" value="PZM15865.1"/>
    <property type="molecule type" value="Genomic_DNA"/>
</dbReference>
<protein>
    <recommendedName>
        <fullName evidence="4">PH domain-containing protein</fullName>
    </recommendedName>
</protein>
<evidence type="ECO:0000313" key="3">
    <source>
        <dbReference type="Proteomes" id="UP000248925"/>
    </source>
</evidence>
<keyword evidence="1" id="KW-1133">Transmembrane helix</keyword>
<reference evidence="2 3" key="1">
    <citation type="journal article" date="2018" name="Sci. Rep.">
        <title>Rhizobium tumorigenes sp. nov., a novel plant tumorigenic bacterium isolated from cane gall tumors on thornless blackberry.</title>
        <authorList>
            <person name="Kuzmanovi N."/>
            <person name="Smalla K."/>
            <person name="Gronow S."/>
            <person name="PuBawska J."/>
        </authorList>
    </citation>
    <scope>NUCLEOTIDE SEQUENCE [LARGE SCALE GENOMIC DNA]</scope>
    <source>
        <strain evidence="2 3">CCBAU 85046</strain>
    </source>
</reference>
<sequence length="177" mass="20240">MYPTIELKYSLLRTGLWIVFLMFWLVIIGFDRHPVETGPHSVTPTGNAIAFLFVAGCLIFAYYLLLQMMKINPALVINKEGLVLPRFTSQLIPWTAVKEIAFRSVGKRNAQVMDLLLGDDLPAELREAVARRRYQNYRRDGTVVTVIPWSFSGMNEAGIIDAIQRYYREFGPQQPTI</sequence>